<organism evidence="2 3">
    <name type="scientific">Halomonas flagellata</name>
    <dbReference type="NCBI Taxonomy" id="2920385"/>
    <lineage>
        <taxon>Bacteria</taxon>
        <taxon>Pseudomonadati</taxon>
        <taxon>Pseudomonadota</taxon>
        <taxon>Gammaproteobacteria</taxon>
        <taxon>Oceanospirillales</taxon>
        <taxon>Halomonadaceae</taxon>
        <taxon>Halomonas</taxon>
    </lineage>
</organism>
<dbReference type="Pfam" id="PF08905">
    <property type="entry name" value="DUF1850"/>
    <property type="match status" value="1"/>
</dbReference>
<dbReference type="Proteomes" id="UP001202117">
    <property type="component" value="Unassembled WGS sequence"/>
</dbReference>
<protein>
    <submittedName>
        <fullName evidence="2">DUF1850 domain-containing protein</fullName>
    </submittedName>
</protein>
<dbReference type="RefSeq" id="WP_240567017.1">
    <property type="nucleotide sequence ID" value="NZ_JAKVPY010000003.1"/>
</dbReference>
<feature type="chain" id="PRO_5045365953" evidence="1">
    <location>
        <begin position="31"/>
        <end position="169"/>
    </location>
</feature>
<keyword evidence="1" id="KW-0732">Signal</keyword>
<evidence type="ECO:0000313" key="2">
    <source>
        <dbReference type="EMBL" id="MCH4562170.1"/>
    </source>
</evidence>
<sequence>MTPRRRRAFAPATWRALALGLMLAVSPVGADDAGRLEVRGDDDRLILALPMPEGERWCLEWNHSVTGIRVQDCYRHRAGRMVLERSHQPDFAAGLGHVPGRGRQVSDGRGGYWIEEIDEPVPGNRYYLRVGSPEVDHRLLHAGRRLSISERAAGERVTIHLRSPSTTPP</sequence>
<feature type="signal peptide" evidence="1">
    <location>
        <begin position="1"/>
        <end position="30"/>
    </location>
</feature>
<dbReference type="EMBL" id="JAKVPY010000003">
    <property type="protein sequence ID" value="MCH4562170.1"/>
    <property type="molecule type" value="Genomic_DNA"/>
</dbReference>
<comment type="caution">
    <text evidence="2">The sequence shown here is derived from an EMBL/GenBank/DDBJ whole genome shotgun (WGS) entry which is preliminary data.</text>
</comment>
<gene>
    <name evidence="2" type="ORF">MKP05_03380</name>
</gene>
<proteinExistence type="predicted"/>
<evidence type="ECO:0000313" key="3">
    <source>
        <dbReference type="Proteomes" id="UP001202117"/>
    </source>
</evidence>
<keyword evidence="3" id="KW-1185">Reference proteome</keyword>
<name>A0ABS9RQQ9_9GAMM</name>
<evidence type="ECO:0000256" key="1">
    <source>
        <dbReference type="SAM" id="SignalP"/>
    </source>
</evidence>
<reference evidence="2 3" key="1">
    <citation type="submission" date="2022-02" db="EMBL/GenBank/DDBJ databases">
        <title>Halomonas fukangensis sp. nov., a halophilic bacterium isolated from a bulk soil of Kalidium foliatum at Fukang.</title>
        <authorList>
            <person name="Huang Y."/>
        </authorList>
    </citation>
    <scope>NUCLEOTIDE SEQUENCE [LARGE SCALE GENOMIC DNA]</scope>
    <source>
        <strain evidence="2 3">EGI 63088</strain>
    </source>
</reference>
<accession>A0ABS9RQQ9</accession>
<dbReference type="InterPro" id="IPR015001">
    <property type="entry name" value="DUF1850"/>
</dbReference>